<gene>
    <name evidence="1" type="ORF">I4F81_002501</name>
</gene>
<reference evidence="1" key="1">
    <citation type="submission" date="2019-11" db="EMBL/GenBank/DDBJ databases">
        <title>Nori genome reveals adaptations in red seaweeds to the harsh intertidal environment.</title>
        <authorList>
            <person name="Wang D."/>
            <person name="Mao Y."/>
        </authorList>
    </citation>
    <scope>NUCLEOTIDE SEQUENCE</scope>
    <source>
        <tissue evidence="1">Gametophyte</tissue>
    </source>
</reference>
<dbReference type="EMBL" id="CM020618">
    <property type="protein sequence ID" value="KAK1859909.1"/>
    <property type="molecule type" value="Genomic_DNA"/>
</dbReference>
<evidence type="ECO:0000313" key="1">
    <source>
        <dbReference type="EMBL" id="KAK1859909.1"/>
    </source>
</evidence>
<proteinExistence type="predicted"/>
<name>A0ACC3BPK6_PYRYE</name>
<comment type="caution">
    <text evidence="1">The sequence shown here is derived from an EMBL/GenBank/DDBJ whole genome shotgun (WGS) entry which is preliminary data.</text>
</comment>
<evidence type="ECO:0000313" key="2">
    <source>
        <dbReference type="Proteomes" id="UP000798662"/>
    </source>
</evidence>
<protein>
    <submittedName>
        <fullName evidence="1">Uncharacterized protein</fullName>
    </submittedName>
</protein>
<accession>A0ACC3BPK6</accession>
<organism evidence="1 2">
    <name type="scientific">Pyropia yezoensis</name>
    <name type="common">Susabi-nori</name>
    <name type="synonym">Porphyra yezoensis</name>
    <dbReference type="NCBI Taxonomy" id="2788"/>
    <lineage>
        <taxon>Eukaryota</taxon>
        <taxon>Rhodophyta</taxon>
        <taxon>Bangiophyceae</taxon>
        <taxon>Bangiales</taxon>
        <taxon>Bangiaceae</taxon>
        <taxon>Pyropia</taxon>
    </lineage>
</organism>
<keyword evidence="2" id="KW-1185">Reference proteome</keyword>
<sequence length="202" mass="19592">MARARARSSSPSATAAAAAVAAAAAAAGVVPTRSGVAASAAAHPLALAHTLTAVSLVAGGVALSPTSAPYAALGAALAAELRSIEISCGNPKNRVLVAAPDYPTPPAAAGPVVVGVGPHRGRAAGGNTVTIAGHHFGEGIPAATIGGAPCTDVRAVAVDGRSFQCTAPRGTPGSLVRVVVTTSEGRVSAKTAGRGDYWYMDK</sequence>
<dbReference type="Proteomes" id="UP000798662">
    <property type="component" value="Chromosome 1"/>
</dbReference>